<evidence type="ECO:0000256" key="1">
    <source>
        <dbReference type="SAM" id="MobiDB-lite"/>
    </source>
</evidence>
<sequence length="76" mass="8806">MGTLRNGWTKRESFILSVDVGTTSVRCHVYDKHANIRGSCSRKVSLLYPERGWVEMDRRHTSEPHTPQNEQHGKLQ</sequence>
<name>A0A5N5JC00_PANHP</name>
<proteinExistence type="predicted"/>
<accession>A0A5N5JC00</accession>
<dbReference type="EMBL" id="VFJC01000044">
    <property type="protein sequence ID" value="KAB5514973.1"/>
    <property type="molecule type" value="Genomic_DNA"/>
</dbReference>
<feature type="region of interest" description="Disordered" evidence="1">
    <location>
        <begin position="55"/>
        <end position="76"/>
    </location>
</feature>
<dbReference type="InterPro" id="IPR043129">
    <property type="entry name" value="ATPase_NBD"/>
</dbReference>
<protein>
    <recommendedName>
        <fullName evidence="4">Carbohydrate kinase FGGY N-terminal domain-containing protein</fullName>
    </recommendedName>
</protein>
<evidence type="ECO:0008006" key="4">
    <source>
        <dbReference type="Google" id="ProtNLM"/>
    </source>
</evidence>
<dbReference type="Proteomes" id="UP000327468">
    <property type="component" value="Unassembled WGS sequence"/>
</dbReference>
<gene>
    <name evidence="2" type="ORF">PHYPO_G00248930</name>
</gene>
<evidence type="ECO:0000313" key="2">
    <source>
        <dbReference type="EMBL" id="KAB5514973.1"/>
    </source>
</evidence>
<evidence type="ECO:0000313" key="3">
    <source>
        <dbReference type="Proteomes" id="UP000327468"/>
    </source>
</evidence>
<organism evidence="2 3">
    <name type="scientific">Pangasianodon hypophthalmus</name>
    <name type="common">Striped catfish</name>
    <name type="synonym">Helicophagus hypophthalmus</name>
    <dbReference type="NCBI Taxonomy" id="310915"/>
    <lineage>
        <taxon>Eukaryota</taxon>
        <taxon>Metazoa</taxon>
        <taxon>Chordata</taxon>
        <taxon>Craniata</taxon>
        <taxon>Vertebrata</taxon>
        <taxon>Euteleostomi</taxon>
        <taxon>Actinopterygii</taxon>
        <taxon>Neopterygii</taxon>
        <taxon>Teleostei</taxon>
        <taxon>Ostariophysi</taxon>
        <taxon>Siluriformes</taxon>
        <taxon>Pangasiidae</taxon>
        <taxon>Pangasianodon</taxon>
    </lineage>
</organism>
<dbReference type="AlphaFoldDB" id="A0A5N5JC00"/>
<comment type="caution">
    <text evidence="2">The sequence shown here is derived from an EMBL/GenBank/DDBJ whole genome shotgun (WGS) entry which is preliminary data.</text>
</comment>
<dbReference type="SUPFAM" id="SSF53067">
    <property type="entry name" value="Actin-like ATPase domain"/>
    <property type="match status" value="1"/>
</dbReference>
<dbReference type="Gene3D" id="3.30.420.40">
    <property type="match status" value="1"/>
</dbReference>
<keyword evidence="3" id="KW-1185">Reference proteome</keyword>
<reference evidence="2 3" key="1">
    <citation type="submission" date="2019-06" db="EMBL/GenBank/DDBJ databases">
        <title>A chromosome-scale genome assembly of the striped catfish, Pangasianodon hypophthalmus.</title>
        <authorList>
            <person name="Wen M."/>
            <person name="Zahm M."/>
            <person name="Roques C."/>
            <person name="Cabau C."/>
            <person name="Klopp C."/>
            <person name="Donnadieu C."/>
            <person name="Jouanno E."/>
            <person name="Avarre J.-C."/>
            <person name="Campet M."/>
            <person name="Ha T.T.T."/>
            <person name="Dugue R."/>
            <person name="Lampietro C."/>
            <person name="Louis A."/>
            <person name="Herpin A."/>
            <person name="Echchiki A."/>
            <person name="Berthelot C."/>
            <person name="Parey E."/>
            <person name="Roest-Crollius H."/>
            <person name="Braasch I."/>
            <person name="Postlethwait J."/>
            <person name="Bobe J."/>
            <person name="Montfort J."/>
            <person name="Bouchez O."/>
            <person name="Begum T."/>
            <person name="Schartl M."/>
            <person name="Guiguen Y."/>
        </authorList>
    </citation>
    <scope>NUCLEOTIDE SEQUENCE [LARGE SCALE GENOMIC DNA]</scope>
    <source>
        <strain evidence="2 3">Indonesia</strain>
        <tissue evidence="2">Blood</tissue>
    </source>
</reference>